<comment type="caution">
    <text evidence="1">The sequence shown here is derived from an EMBL/GenBank/DDBJ whole genome shotgun (WGS) entry which is preliminary data.</text>
</comment>
<gene>
    <name evidence="1" type="ORF">BDZ31_001841</name>
</gene>
<dbReference type="EMBL" id="JACHNU010000002">
    <property type="protein sequence ID" value="MBB4662255.1"/>
    <property type="molecule type" value="Genomic_DNA"/>
</dbReference>
<accession>A0A840ID33</accession>
<proteinExistence type="predicted"/>
<organism evidence="1 2">
    <name type="scientific">Conexibacter arvalis</name>
    <dbReference type="NCBI Taxonomy" id="912552"/>
    <lineage>
        <taxon>Bacteria</taxon>
        <taxon>Bacillati</taxon>
        <taxon>Actinomycetota</taxon>
        <taxon>Thermoleophilia</taxon>
        <taxon>Solirubrobacterales</taxon>
        <taxon>Conexibacteraceae</taxon>
        <taxon>Conexibacter</taxon>
    </lineage>
</organism>
<evidence type="ECO:0000313" key="1">
    <source>
        <dbReference type="EMBL" id="MBB4662255.1"/>
    </source>
</evidence>
<protein>
    <recommendedName>
        <fullName evidence="3">DUF2283 domain-containing protein</fullName>
    </recommendedName>
</protein>
<keyword evidence="2" id="KW-1185">Reference proteome</keyword>
<dbReference type="Proteomes" id="UP000585272">
    <property type="component" value="Unassembled WGS sequence"/>
</dbReference>
<evidence type="ECO:0000313" key="2">
    <source>
        <dbReference type="Proteomes" id="UP000585272"/>
    </source>
</evidence>
<name>A0A840ID33_9ACTN</name>
<evidence type="ECO:0008006" key="3">
    <source>
        <dbReference type="Google" id="ProtNLM"/>
    </source>
</evidence>
<dbReference type="RefSeq" id="WP_183341312.1">
    <property type="nucleotide sequence ID" value="NZ_JACHNU010000002.1"/>
</dbReference>
<dbReference type="AlphaFoldDB" id="A0A840ID33"/>
<sequence length="96" mass="9938">MKAVYDSEANAIEITLADVRRVDRDVPAHPCGTVALADGRPVSVELLNVRAGVDDAVDAIVTRFAELDGGALRAAADAALAVPGRQVEITVTSRAA</sequence>
<reference evidence="1 2" key="1">
    <citation type="submission" date="2020-08" db="EMBL/GenBank/DDBJ databases">
        <title>Genomic Encyclopedia of Archaeal and Bacterial Type Strains, Phase II (KMG-II): from individual species to whole genera.</title>
        <authorList>
            <person name="Goeker M."/>
        </authorList>
    </citation>
    <scope>NUCLEOTIDE SEQUENCE [LARGE SCALE GENOMIC DNA]</scope>
    <source>
        <strain evidence="1 2">DSM 23288</strain>
    </source>
</reference>